<comment type="caution">
    <text evidence="2">The sequence shown here is derived from an EMBL/GenBank/DDBJ whole genome shotgun (WGS) entry which is preliminary data.</text>
</comment>
<feature type="compositionally biased region" description="Basic and acidic residues" evidence="1">
    <location>
        <begin position="34"/>
        <end position="54"/>
    </location>
</feature>
<organism evidence="2 3">
    <name type="scientific">Paractinoplanes deccanensis</name>
    <dbReference type="NCBI Taxonomy" id="113561"/>
    <lineage>
        <taxon>Bacteria</taxon>
        <taxon>Bacillati</taxon>
        <taxon>Actinomycetota</taxon>
        <taxon>Actinomycetes</taxon>
        <taxon>Micromonosporales</taxon>
        <taxon>Micromonosporaceae</taxon>
        <taxon>Paractinoplanes</taxon>
    </lineage>
</organism>
<name>A0ABQ3YGL9_9ACTN</name>
<gene>
    <name evidence="2" type="ORF">Ade02nite_77770</name>
</gene>
<evidence type="ECO:0000313" key="2">
    <source>
        <dbReference type="EMBL" id="GID79136.1"/>
    </source>
</evidence>
<dbReference type="EMBL" id="BOMI01000160">
    <property type="protein sequence ID" value="GID79136.1"/>
    <property type="molecule type" value="Genomic_DNA"/>
</dbReference>
<accession>A0ABQ3YGL9</accession>
<dbReference type="Proteomes" id="UP000609879">
    <property type="component" value="Unassembled WGS sequence"/>
</dbReference>
<sequence length="73" mass="8004">MTRPRRCAFAAALMPDKSDLRIKGTAEAVTEVMSSHEDSSPSPRKEHPSSVQEHHQRRARPVAERRAGGAAQA</sequence>
<evidence type="ECO:0000313" key="3">
    <source>
        <dbReference type="Proteomes" id="UP000609879"/>
    </source>
</evidence>
<protein>
    <submittedName>
        <fullName evidence="2">Uncharacterized protein</fullName>
    </submittedName>
</protein>
<proteinExistence type="predicted"/>
<reference evidence="2 3" key="1">
    <citation type="submission" date="2021-01" db="EMBL/GenBank/DDBJ databases">
        <title>Whole genome shotgun sequence of Actinoplanes deccanensis NBRC 13994.</title>
        <authorList>
            <person name="Komaki H."/>
            <person name="Tamura T."/>
        </authorList>
    </citation>
    <scope>NUCLEOTIDE SEQUENCE [LARGE SCALE GENOMIC DNA]</scope>
    <source>
        <strain evidence="2 3">NBRC 13994</strain>
    </source>
</reference>
<feature type="region of interest" description="Disordered" evidence="1">
    <location>
        <begin position="29"/>
        <end position="73"/>
    </location>
</feature>
<evidence type="ECO:0000256" key="1">
    <source>
        <dbReference type="SAM" id="MobiDB-lite"/>
    </source>
</evidence>
<keyword evidence="3" id="KW-1185">Reference proteome</keyword>